<dbReference type="RefSeq" id="XP_007733094.1">
    <property type="nucleotide sequence ID" value="XM_007734904.1"/>
</dbReference>
<evidence type="ECO:0000313" key="3">
    <source>
        <dbReference type="Proteomes" id="UP000019478"/>
    </source>
</evidence>
<dbReference type="PANTHER" id="PTHR47260:SF6">
    <property type="entry name" value="THIOESTERASE DOMAIN-CONTAINING PROTEIN"/>
    <property type="match status" value="1"/>
</dbReference>
<sequence length="185" mass="20560">MAQDEEAVPQSTLDHFKAIPWCASHLSDPSFRIVSLSRTLIQDGNGHSLMAETWNTDKTIKELISMYRPRDDSTGQPAELRRLYTFGTGLNAHPNLLHGGVSATILDSTMGRITVQDKPAIRSTYTVSLSITYKKPITTPSTILARSWIYKEEGRKTWVHGTLESGTGEIYATGEGLWVTVQPRL</sequence>
<dbReference type="InterPro" id="IPR052061">
    <property type="entry name" value="PTE-AB_protein"/>
</dbReference>
<dbReference type="HOGENOM" id="CLU_052827_4_2_1"/>
<protein>
    <recommendedName>
        <fullName evidence="1">Thioesterase domain-containing protein</fullName>
    </recommendedName>
</protein>
<dbReference type="InterPro" id="IPR006683">
    <property type="entry name" value="Thioestr_dom"/>
</dbReference>
<evidence type="ECO:0000313" key="2">
    <source>
        <dbReference type="EMBL" id="EXJ84109.1"/>
    </source>
</evidence>
<dbReference type="PANTHER" id="PTHR47260">
    <property type="entry name" value="UPF0644 PROTEIN PB2B4.06"/>
    <property type="match status" value="1"/>
</dbReference>
<dbReference type="InterPro" id="IPR029069">
    <property type="entry name" value="HotDog_dom_sf"/>
</dbReference>
<dbReference type="Pfam" id="PF03061">
    <property type="entry name" value="4HBT"/>
    <property type="match status" value="1"/>
</dbReference>
<reference evidence="2 3" key="1">
    <citation type="submission" date="2013-03" db="EMBL/GenBank/DDBJ databases">
        <title>The Genome Sequence of Capronia epimyces CBS 606.96.</title>
        <authorList>
            <consortium name="The Broad Institute Genomics Platform"/>
            <person name="Cuomo C."/>
            <person name="de Hoog S."/>
            <person name="Gorbushina A."/>
            <person name="Walker B."/>
            <person name="Young S.K."/>
            <person name="Zeng Q."/>
            <person name="Gargeya S."/>
            <person name="Fitzgerald M."/>
            <person name="Haas B."/>
            <person name="Abouelleil A."/>
            <person name="Allen A.W."/>
            <person name="Alvarado L."/>
            <person name="Arachchi H.M."/>
            <person name="Berlin A.M."/>
            <person name="Chapman S.B."/>
            <person name="Gainer-Dewar J."/>
            <person name="Goldberg J."/>
            <person name="Griggs A."/>
            <person name="Gujja S."/>
            <person name="Hansen M."/>
            <person name="Howarth C."/>
            <person name="Imamovic A."/>
            <person name="Ireland A."/>
            <person name="Larimer J."/>
            <person name="McCowan C."/>
            <person name="Murphy C."/>
            <person name="Pearson M."/>
            <person name="Poon T.W."/>
            <person name="Priest M."/>
            <person name="Roberts A."/>
            <person name="Saif S."/>
            <person name="Shea T."/>
            <person name="Sisk P."/>
            <person name="Sykes S."/>
            <person name="Wortman J."/>
            <person name="Nusbaum C."/>
            <person name="Birren B."/>
        </authorList>
    </citation>
    <scope>NUCLEOTIDE SEQUENCE [LARGE SCALE GENOMIC DNA]</scope>
    <source>
        <strain evidence="2 3">CBS 606.96</strain>
    </source>
</reference>
<organism evidence="2 3">
    <name type="scientific">Capronia epimyces CBS 606.96</name>
    <dbReference type="NCBI Taxonomy" id="1182542"/>
    <lineage>
        <taxon>Eukaryota</taxon>
        <taxon>Fungi</taxon>
        <taxon>Dikarya</taxon>
        <taxon>Ascomycota</taxon>
        <taxon>Pezizomycotina</taxon>
        <taxon>Eurotiomycetes</taxon>
        <taxon>Chaetothyriomycetidae</taxon>
        <taxon>Chaetothyriales</taxon>
        <taxon>Herpotrichiellaceae</taxon>
        <taxon>Capronia</taxon>
    </lineage>
</organism>
<dbReference type="AlphaFoldDB" id="W9YPB6"/>
<feature type="domain" description="Thioesterase" evidence="1">
    <location>
        <begin position="96"/>
        <end position="168"/>
    </location>
</feature>
<comment type="caution">
    <text evidence="2">The sequence shown here is derived from an EMBL/GenBank/DDBJ whole genome shotgun (WGS) entry which is preliminary data.</text>
</comment>
<proteinExistence type="predicted"/>
<evidence type="ECO:0000259" key="1">
    <source>
        <dbReference type="Pfam" id="PF03061"/>
    </source>
</evidence>
<dbReference type="GeneID" id="19168894"/>
<dbReference type="Gene3D" id="3.10.129.10">
    <property type="entry name" value="Hotdog Thioesterase"/>
    <property type="match status" value="1"/>
</dbReference>
<dbReference type="OrthoDB" id="506431at2759"/>
<dbReference type="Proteomes" id="UP000019478">
    <property type="component" value="Unassembled WGS sequence"/>
</dbReference>
<dbReference type="EMBL" id="AMGY01000004">
    <property type="protein sequence ID" value="EXJ84109.1"/>
    <property type="molecule type" value="Genomic_DNA"/>
</dbReference>
<accession>W9YPB6</accession>
<dbReference type="CDD" id="cd03443">
    <property type="entry name" value="PaaI_thioesterase"/>
    <property type="match status" value="1"/>
</dbReference>
<dbReference type="SUPFAM" id="SSF54637">
    <property type="entry name" value="Thioesterase/thiol ester dehydrase-isomerase"/>
    <property type="match status" value="1"/>
</dbReference>
<name>W9YPB6_9EURO</name>
<dbReference type="eggNOG" id="ENOG502SCNK">
    <property type="taxonomic scope" value="Eukaryota"/>
</dbReference>
<gene>
    <name evidence="2" type="ORF">A1O3_04776</name>
</gene>
<keyword evidence="3" id="KW-1185">Reference proteome</keyword>